<evidence type="ECO:0000313" key="3">
    <source>
        <dbReference type="Proteomes" id="UP000234206"/>
    </source>
</evidence>
<protein>
    <submittedName>
        <fullName evidence="2">Uncharacterized protein</fullName>
    </submittedName>
</protein>
<dbReference type="Proteomes" id="UP000234206">
    <property type="component" value="Unassembled WGS sequence"/>
</dbReference>
<keyword evidence="3" id="KW-1185">Reference proteome</keyword>
<comment type="caution">
    <text evidence="2">The sequence shown here is derived from an EMBL/GenBank/DDBJ whole genome shotgun (WGS) entry which is preliminary data.</text>
</comment>
<dbReference type="AlphaFoldDB" id="A0A2I1P818"/>
<dbReference type="OrthoDB" id="3078290at2"/>
<reference evidence="2 3" key="1">
    <citation type="submission" date="2017-12" db="EMBL/GenBank/DDBJ databases">
        <title>Phylogenetic diversity of female urinary microbiome.</title>
        <authorList>
            <person name="Thomas-White K."/>
            <person name="Wolfe A.J."/>
        </authorList>
    </citation>
    <scope>NUCLEOTIDE SEQUENCE [LARGE SCALE GENOMIC DNA]</scope>
    <source>
        <strain evidence="2 3">UMB1298</strain>
    </source>
</reference>
<gene>
    <name evidence="2" type="ORF">CYJ76_11235</name>
</gene>
<proteinExistence type="predicted"/>
<dbReference type="EMBL" id="PKIZ01000032">
    <property type="protein sequence ID" value="PKZ40774.1"/>
    <property type="molecule type" value="Genomic_DNA"/>
</dbReference>
<name>A0A2I1P818_9MICO</name>
<dbReference type="RefSeq" id="WP_101850135.1">
    <property type="nucleotide sequence ID" value="NZ_PKIZ01000032.1"/>
</dbReference>
<evidence type="ECO:0000256" key="1">
    <source>
        <dbReference type="SAM" id="MobiDB-lite"/>
    </source>
</evidence>
<evidence type="ECO:0000313" key="2">
    <source>
        <dbReference type="EMBL" id="PKZ40774.1"/>
    </source>
</evidence>
<sequence length="351" mass="39269">MTTDDRTPEEIAQEVEDQRSLTDARVPEVPGPEREHPDPTTKRGKLAENVRDALAALPAHFASRTFIEGLEAGDLFSLNSMLGGSIEIQVVQTLNRLRAVWDPDEEWEEYAFVRSAQTFPDVRLATSSPARVAAGEAVGLGLELKGWYLLSREGEPSFRYTVSRDACDVHDLLVVVPWHLSNVLAGDPVVYAPYVESARYAADMRNHYWTTERRESDERKAVEAVAKGKKPKKLPDNYYDIRSPDGLQPYPAPKTKTADVAAHDGGSNFGRVARASGLMDDYVEDSLRARVAGIEARHWVAFFKAYAEGAQKGELHDRIMRQIARQRQEQNLDSDDIAVLLREWVNRLPGG</sequence>
<feature type="region of interest" description="Disordered" evidence="1">
    <location>
        <begin position="1"/>
        <end position="44"/>
    </location>
</feature>
<feature type="compositionally biased region" description="Basic and acidic residues" evidence="1">
    <location>
        <begin position="16"/>
        <end position="44"/>
    </location>
</feature>
<organism evidence="2 3">
    <name type="scientific">Kytococcus schroeteri</name>
    <dbReference type="NCBI Taxonomy" id="138300"/>
    <lineage>
        <taxon>Bacteria</taxon>
        <taxon>Bacillati</taxon>
        <taxon>Actinomycetota</taxon>
        <taxon>Actinomycetes</taxon>
        <taxon>Micrococcales</taxon>
        <taxon>Kytococcaceae</taxon>
        <taxon>Kytococcus</taxon>
    </lineage>
</organism>
<accession>A0A2I1P818</accession>